<dbReference type="PANTHER" id="PTHR21310">
    <property type="entry name" value="AMINOGLYCOSIDE PHOSPHOTRANSFERASE-RELATED-RELATED"/>
    <property type="match status" value="1"/>
</dbReference>
<dbReference type="InterPro" id="IPR051678">
    <property type="entry name" value="AGP_Transferase"/>
</dbReference>
<proteinExistence type="predicted"/>
<evidence type="ECO:0000313" key="1">
    <source>
        <dbReference type="EMBL" id="GAA6167233.1"/>
    </source>
</evidence>
<dbReference type="InterPro" id="IPR011009">
    <property type="entry name" value="Kinase-like_dom_sf"/>
</dbReference>
<keyword evidence="2" id="KW-1185">Reference proteome</keyword>
<organism evidence="1 2">
    <name type="scientific">Sessilibacter corallicola</name>
    <dbReference type="NCBI Taxonomy" id="2904075"/>
    <lineage>
        <taxon>Bacteria</taxon>
        <taxon>Pseudomonadati</taxon>
        <taxon>Pseudomonadota</taxon>
        <taxon>Gammaproteobacteria</taxon>
        <taxon>Cellvibrionales</taxon>
        <taxon>Cellvibrionaceae</taxon>
        <taxon>Sessilibacter</taxon>
    </lineage>
</organism>
<gene>
    <name evidence="1" type="ORF">NBRC116591_10430</name>
</gene>
<protein>
    <recommendedName>
        <fullName evidence="3">Aminoglycoside phosphotransferase domain-containing protein</fullName>
    </recommendedName>
</protein>
<accession>A0ABQ0A6F3</accession>
<sequence>MNSTEEHSLLNTALATWNDWQLPLDRRPSVISKSELGLTNGTYFLSSRSDKKIEFTLRLFSKKSELFEINRSYECIIQSAVAEINLAPKIYYSNETLGFSVCEYVHGYITDEKEFKKPNHQNLVIHAIKQYQKIKLELPKFNYYRHLNNYASHLQNRFTAEEQQQWLDFSKNLQVWQENNWQPTLTHHDLNHANVIFTEDSLSIIDWEYAGFGHEQFDLISIGSHSKTDSKKDQEFIKQIQQWLNTLWFKF</sequence>
<dbReference type="Proteomes" id="UP001465153">
    <property type="component" value="Unassembled WGS sequence"/>
</dbReference>
<reference evidence="1 2" key="1">
    <citation type="submission" date="2024-04" db="EMBL/GenBank/DDBJ databases">
        <title>Draft genome sequence of Sessilibacter corallicola NBRC 116591.</title>
        <authorList>
            <person name="Miyakawa T."/>
            <person name="Kusuya Y."/>
            <person name="Miura T."/>
        </authorList>
    </citation>
    <scope>NUCLEOTIDE SEQUENCE [LARGE SCALE GENOMIC DNA]</scope>
    <source>
        <strain evidence="1 2">KU-00831-HH</strain>
    </source>
</reference>
<dbReference type="SUPFAM" id="SSF56112">
    <property type="entry name" value="Protein kinase-like (PK-like)"/>
    <property type="match status" value="1"/>
</dbReference>
<evidence type="ECO:0008006" key="3">
    <source>
        <dbReference type="Google" id="ProtNLM"/>
    </source>
</evidence>
<dbReference type="RefSeq" id="WP_353301938.1">
    <property type="nucleotide sequence ID" value="NZ_BAABWN010000003.1"/>
</dbReference>
<dbReference type="EMBL" id="BAABWN010000003">
    <property type="protein sequence ID" value="GAA6167233.1"/>
    <property type="molecule type" value="Genomic_DNA"/>
</dbReference>
<name>A0ABQ0A6F3_9GAMM</name>
<comment type="caution">
    <text evidence="1">The sequence shown here is derived from an EMBL/GenBank/DDBJ whole genome shotgun (WGS) entry which is preliminary data.</text>
</comment>
<evidence type="ECO:0000313" key="2">
    <source>
        <dbReference type="Proteomes" id="UP001465153"/>
    </source>
</evidence>
<dbReference type="Gene3D" id="3.30.200.20">
    <property type="entry name" value="Phosphorylase Kinase, domain 1"/>
    <property type="match status" value="1"/>
</dbReference>
<dbReference type="Gene3D" id="3.90.1200.10">
    <property type="match status" value="1"/>
</dbReference>
<dbReference type="Pfam" id="PF01633">
    <property type="entry name" value="Choline_kinase"/>
    <property type="match status" value="1"/>
</dbReference>